<dbReference type="InterPro" id="IPR050188">
    <property type="entry name" value="RluA_PseudoU_synthase"/>
</dbReference>
<dbReference type="Pfam" id="PF00849">
    <property type="entry name" value="PseudoU_synth_2"/>
    <property type="match status" value="1"/>
</dbReference>
<dbReference type="Gene3D" id="3.30.2350.10">
    <property type="entry name" value="Pseudouridine synthase"/>
    <property type="match status" value="1"/>
</dbReference>
<dbReference type="PANTHER" id="PTHR21600:SF56">
    <property type="entry name" value="TRNA PSEUDOURIDINE SYNTHASE C"/>
    <property type="match status" value="1"/>
</dbReference>
<evidence type="ECO:0000256" key="1">
    <source>
        <dbReference type="ARBA" id="ARBA00022694"/>
    </source>
</evidence>
<evidence type="ECO:0000256" key="3">
    <source>
        <dbReference type="ARBA" id="ARBA00036607"/>
    </source>
</evidence>
<dbReference type="PROSITE" id="PS01129">
    <property type="entry name" value="PSI_RLU"/>
    <property type="match status" value="1"/>
</dbReference>
<dbReference type="InterPro" id="IPR020103">
    <property type="entry name" value="PsdUridine_synth_cat_dom_sf"/>
</dbReference>
<evidence type="ECO:0000256" key="5">
    <source>
        <dbReference type="ARBA" id="ARBA00038943"/>
    </source>
</evidence>
<comment type="catalytic activity">
    <reaction evidence="3">
        <text>uridine(65) in tRNA = pseudouridine(65) in tRNA</text>
        <dbReference type="Rhea" id="RHEA:42536"/>
        <dbReference type="Rhea" id="RHEA-COMP:10103"/>
        <dbReference type="Rhea" id="RHEA-COMP:10104"/>
        <dbReference type="ChEBI" id="CHEBI:65314"/>
        <dbReference type="ChEBI" id="CHEBI:65315"/>
        <dbReference type="EC" id="5.4.99.26"/>
    </reaction>
</comment>
<keyword evidence="12" id="KW-1185">Reference proteome</keyword>
<dbReference type="PANTHER" id="PTHR21600">
    <property type="entry name" value="MITOCHONDRIAL RNA PSEUDOURIDINE SYNTHASE"/>
    <property type="match status" value="1"/>
</dbReference>
<evidence type="ECO:0000256" key="6">
    <source>
        <dbReference type="ARBA" id="ARBA00040675"/>
    </source>
</evidence>
<gene>
    <name evidence="11" type="ORF">NOX80_09890</name>
</gene>
<organism evidence="11 12">
    <name type="scientific">Flavobacterium cerinum</name>
    <dbReference type="NCBI Taxonomy" id="2502784"/>
    <lineage>
        <taxon>Bacteria</taxon>
        <taxon>Pseudomonadati</taxon>
        <taxon>Bacteroidota</taxon>
        <taxon>Flavobacteriia</taxon>
        <taxon>Flavobacteriales</taxon>
        <taxon>Flavobacteriaceae</taxon>
        <taxon>Flavobacterium</taxon>
    </lineage>
</organism>
<evidence type="ECO:0000313" key="11">
    <source>
        <dbReference type="EMBL" id="UUC43945.1"/>
    </source>
</evidence>
<dbReference type="SUPFAM" id="SSF55120">
    <property type="entry name" value="Pseudouridine synthase"/>
    <property type="match status" value="1"/>
</dbReference>
<evidence type="ECO:0000313" key="12">
    <source>
        <dbReference type="Proteomes" id="UP001059844"/>
    </source>
</evidence>
<evidence type="ECO:0000256" key="2">
    <source>
        <dbReference type="ARBA" id="ARBA00023235"/>
    </source>
</evidence>
<dbReference type="Proteomes" id="UP001059844">
    <property type="component" value="Chromosome"/>
</dbReference>
<sequence length="238" mass="27363">MLEIIYQDDYLVAINKPHGLLVHQSPIARDASEFAIQLLRDQIDKKVYPVHRIDRKTSGILLFALDKEVNKNLTEQLTLKTVVKKYWAIVRGFTPDEQLIDYALYKDNGALQEAQTIIKTLAKVEIDIPSGKHSTSRYSFVEAFPLTGRMHQIRKHMAHILHPIIGDRPHGCNKQNKIWLEKFKMNTMLLHAQKLVFTHPVSHEKVVLTARPQEEFIRAAGIMGFYIDEKNCVSIGDK</sequence>
<evidence type="ECO:0000256" key="9">
    <source>
        <dbReference type="ARBA" id="ARBA00043049"/>
    </source>
</evidence>
<dbReference type="InterPro" id="IPR006145">
    <property type="entry name" value="PsdUridine_synth_RsuA/RluA"/>
</dbReference>
<evidence type="ECO:0000259" key="10">
    <source>
        <dbReference type="Pfam" id="PF00849"/>
    </source>
</evidence>
<dbReference type="EMBL" id="CP101751">
    <property type="protein sequence ID" value="UUC43945.1"/>
    <property type="molecule type" value="Genomic_DNA"/>
</dbReference>
<dbReference type="EC" id="5.4.99.26" evidence="5"/>
<protein>
    <recommendedName>
        <fullName evidence="6">tRNA pseudouridine synthase C</fullName>
        <ecNumber evidence="5">5.4.99.26</ecNumber>
    </recommendedName>
    <alternativeName>
        <fullName evidence="8">tRNA pseudouridine(65) synthase</fullName>
    </alternativeName>
    <alternativeName>
        <fullName evidence="9">tRNA pseudouridylate synthase C</fullName>
    </alternativeName>
    <alternativeName>
        <fullName evidence="7">tRNA-uridine isomerase C</fullName>
    </alternativeName>
</protein>
<keyword evidence="2" id="KW-0413">Isomerase</keyword>
<reference evidence="11" key="1">
    <citation type="submission" date="2022-07" db="EMBL/GenBank/DDBJ databases">
        <title>Isolation, identification, and degradation of a PFOSA degrading strain from sewage treatment plant.</title>
        <authorList>
            <person name="Zhang L."/>
            <person name="Huo Y."/>
        </authorList>
    </citation>
    <scope>NUCLEOTIDE SEQUENCE</scope>
    <source>
        <strain evidence="11">C1</strain>
    </source>
</reference>
<accession>A0ABY5IMC7</accession>
<dbReference type="RefSeq" id="WP_256549614.1">
    <property type="nucleotide sequence ID" value="NZ_CP101751.1"/>
</dbReference>
<keyword evidence="1" id="KW-0819">tRNA processing</keyword>
<dbReference type="InterPro" id="IPR006224">
    <property type="entry name" value="PsdUridine_synth_RluA-like_CS"/>
</dbReference>
<proteinExistence type="predicted"/>
<evidence type="ECO:0000256" key="8">
    <source>
        <dbReference type="ARBA" id="ARBA00041975"/>
    </source>
</evidence>
<comment type="function">
    <text evidence="4">Responsible for synthesis of pseudouridine from uracil-65 in transfer RNAs.</text>
</comment>
<evidence type="ECO:0000256" key="4">
    <source>
        <dbReference type="ARBA" id="ARBA00037670"/>
    </source>
</evidence>
<feature type="domain" description="Pseudouridine synthase RsuA/RluA-like" evidence="10">
    <location>
        <begin position="11"/>
        <end position="159"/>
    </location>
</feature>
<evidence type="ECO:0000256" key="7">
    <source>
        <dbReference type="ARBA" id="ARBA00041803"/>
    </source>
</evidence>
<name>A0ABY5IMC7_9FLAO</name>